<keyword evidence="2" id="KW-1185">Reference proteome</keyword>
<sequence>MLKKLFMKRLGKNQKGVTLIELMAVVVILGIIAGVAGAAVTGSFSKAKDNTDEASKRIISDAVQRYVLETNPSPAATIGIGDLVAKGYLSATPSPNQSGKSFKIEYNASPSPGAYKVTIAD</sequence>
<protein>
    <submittedName>
        <fullName evidence="1">Competence type IV pilus major pilin ComGC</fullName>
    </submittedName>
</protein>
<accession>A0ACC7NUK8</accession>
<dbReference type="EMBL" id="JBJURJ010000001">
    <property type="protein sequence ID" value="MFM9326747.1"/>
    <property type="molecule type" value="Genomic_DNA"/>
</dbReference>
<organism evidence="1 2">
    <name type="scientific">Paenibacillus mesotrionivorans</name>
    <dbReference type="NCBI Taxonomy" id="3160968"/>
    <lineage>
        <taxon>Bacteria</taxon>
        <taxon>Bacillati</taxon>
        <taxon>Bacillota</taxon>
        <taxon>Bacilli</taxon>
        <taxon>Bacillales</taxon>
        <taxon>Paenibacillaceae</taxon>
        <taxon>Paenibacillus</taxon>
    </lineage>
</organism>
<evidence type="ECO:0000313" key="1">
    <source>
        <dbReference type="EMBL" id="MFM9326747.1"/>
    </source>
</evidence>
<comment type="caution">
    <text evidence="1">The sequence shown here is derived from an EMBL/GenBank/DDBJ whole genome shotgun (WGS) entry which is preliminary data.</text>
</comment>
<evidence type="ECO:0000313" key="2">
    <source>
        <dbReference type="Proteomes" id="UP001631969"/>
    </source>
</evidence>
<gene>
    <name evidence="1" type="ORF">ACI1P1_00410</name>
</gene>
<name>A0ACC7NUK8_9BACL</name>
<dbReference type="Proteomes" id="UP001631969">
    <property type="component" value="Unassembled WGS sequence"/>
</dbReference>
<proteinExistence type="predicted"/>
<reference evidence="1" key="1">
    <citation type="submission" date="2024-12" db="EMBL/GenBank/DDBJ databases">
        <authorList>
            <person name="Wu N."/>
        </authorList>
    </citation>
    <scope>NUCLEOTIDE SEQUENCE</scope>
    <source>
        <strain evidence="1">P15</strain>
    </source>
</reference>